<evidence type="ECO:0000256" key="4">
    <source>
        <dbReference type="ARBA" id="ARBA00022801"/>
    </source>
</evidence>
<protein>
    <recommendedName>
        <fullName evidence="3">beta-N-acetylhexosaminidase</fullName>
        <ecNumber evidence="3">3.2.1.52</ecNumber>
    </recommendedName>
    <alternativeName>
        <fullName evidence="6">Beta-N-acetylhexosaminidase</fullName>
    </alternativeName>
    <alternativeName>
        <fullName evidence="7">N-acetyl-beta-glucosaminidase</fullName>
    </alternativeName>
</protein>
<comment type="similarity">
    <text evidence="2">Belongs to the glycosyl hydrolase 20 family.</text>
</comment>
<dbReference type="InterPro" id="IPR015882">
    <property type="entry name" value="HEX_bac_N"/>
</dbReference>
<evidence type="ECO:0000256" key="1">
    <source>
        <dbReference type="ARBA" id="ARBA00001231"/>
    </source>
</evidence>
<dbReference type="InterPro" id="IPR015883">
    <property type="entry name" value="Glyco_hydro_20_cat"/>
</dbReference>
<dbReference type="PRINTS" id="PR00738">
    <property type="entry name" value="GLHYDRLASE20"/>
</dbReference>
<feature type="domain" description="Beta-hexosaminidase bacterial type N-terminal" evidence="9">
    <location>
        <begin position="136"/>
        <end position="256"/>
    </location>
</feature>
<evidence type="ECO:0000259" key="9">
    <source>
        <dbReference type="Pfam" id="PF02838"/>
    </source>
</evidence>
<comment type="caution">
    <text evidence="10">The sequence shown here is derived from an EMBL/GenBank/DDBJ whole genome shotgun (WGS) entry which is preliminary data.</text>
</comment>
<dbReference type="RefSeq" id="WP_289960564.1">
    <property type="nucleotide sequence ID" value="NZ_JAUEOZ010000001.1"/>
</dbReference>
<dbReference type="CDD" id="cd06563">
    <property type="entry name" value="GH20_chitobiase-like"/>
    <property type="match status" value="1"/>
</dbReference>
<comment type="catalytic activity">
    <reaction evidence="1">
        <text>Hydrolysis of terminal non-reducing N-acetyl-D-hexosamine residues in N-acetyl-beta-D-hexosaminides.</text>
        <dbReference type="EC" id="3.2.1.52"/>
    </reaction>
</comment>
<keyword evidence="5" id="KW-0326">Glycosidase</keyword>
<keyword evidence="4" id="KW-0378">Hydrolase</keyword>
<name>A0ABT7XWZ0_9VIBR</name>
<proteinExistence type="inferred from homology"/>
<evidence type="ECO:0000313" key="10">
    <source>
        <dbReference type="EMBL" id="MDN2480292.1"/>
    </source>
</evidence>
<evidence type="ECO:0000256" key="2">
    <source>
        <dbReference type="ARBA" id="ARBA00006285"/>
    </source>
</evidence>
<dbReference type="SUPFAM" id="SSF51445">
    <property type="entry name" value="(Trans)glycosidases"/>
    <property type="match status" value="1"/>
</dbReference>
<dbReference type="Gene3D" id="3.30.379.10">
    <property type="entry name" value="Chitobiase/beta-hexosaminidase domain 2-like"/>
    <property type="match status" value="1"/>
</dbReference>
<dbReference type="EMBL" id="JAUEOZ010000001">
    <property type="protein sequence ID" value="MDN2480292.1"/>
    <property type="molecule type" value="Genomic_DNA"/>
</dbReference>
<evidence type="ECO:0000259" key="8">
    <source>
        <dbReference type="Pfam" id="PF00728"/>
    </source>
</evidence>
<sequence>MSFRVDLNVIAQQEQLSRFALTLHNLSDDAITIQSFNFIFDRYVTPNSVQHGTFTQVGSHCRFTPSSARLDANDSMYLEFEVNTFPLRYLSDGIKDACIETIEFKKPISVTRTPIVLVKPTATEETVPAVEPSKLALIPQPTHLTRADGNLILGREFNLVSCHPDAQAAIQWLQDESLSLHGLSLRITPTDSHPSIDYIHNPIFDQDAYRITVTALGCLVEAGEPAGFHNASATLLQLMQTNSIGHCSLPVVTIKDSPRFSYRGFMLDCARHFHPISSIKRLINQLAHYKINTFHWHLTDDEAWRIEIKALPELTDIGAWRGPGLPIEPQFSHASQKYGGVYTQQQIKGLIEYAQRRGITIIPEIDIPGHCRAAIRSLPDMLVDTDDPSRYRSVQNYSDNVLSPALKGTYQFLDIVLEEIAQLFPSQWVHIGADEVPKGVWVDSAACQAMMLEHGYQSPVELQGHLLRYAEQKLKSFGKRMVGWEEAQHGNKVSKETVIYSWLSEDAAINCAKQGFDVILQPAQYTYLDMAQSDMASEPGVDWANSISLKHAYHYRPLSAVDEQDPIHKRVLGIQAAIWSEIITDQERLDYMLFPRITALAEVMWSREQQRHWPDYLARLKGHLTQLKRQGVTYRAPWN</sequence>
<dbReference type="PANTHER" id="PTHR22600:SF57">
    <property type="entry name" value="BETA-N-ACETYLHEXOSAMINIDASE"/>
    <property type="match status" value="1"/>
</dbReference>
<dbReference type="PANTHER" id="PTHR22600">
    <property type="entry name" value="BETA-HEXOSAMINIDASE"/>
    <property type="match status" value="1"/>
</dbReference>
<evidence type="ECO:0000256" key="6">
    <source>
        <dbReference type="ARBA" id="ARBA00030512"/>
    </source>
</evidence>
<dbReference type="EC" id="3.2.1.52" evidence="3"/>
<dbReference type="Pfam" id="PF02838">
    <property type="entry name" value="Glyco_hydro_20b"/>
    <property type="match status" value="1"/>
</dbReference>
<keyword evidence="11" id="KW-1185">Reference proteome</keyword>
<feature type="domain" description="Glycoside hydrolase family 20 catalytic" evidence="8">
    <location>
        <begin position="260"/>
        <end position="607"/>
    </location>
</feature>
<evidence type="ECO:0000256" key="5">
    <source>
        <dbReference type="ARBA" id="ARBA00023295"/>
    </source>
</evidence>
<evidence type="ECO:0000313" key="11">
    <source>
        <dbReference type="Proteomes" id="UP001169719"/>
    </source>
</evidence>
<dbReference type="Pfam" id="PF00728">
    <property type="entry name" value="Glyco_hydro_20"/>
    <property type="match status" value="1"/>
</dbReference>
<dbReference type="InterPro" id="IPR025705">
    <property type="entry name" value="Beta_hexosaminidase_sua/sub"/>
</dbReference>
<dbReference type="Gene3D" id="3.20.20.80">
    <property type="entry name" value="Glycosidases"/>
    <property type="match status" value="1"/>
</dbReference>
<dbReference type="SUPFAM" id="SSF55545">
    <property type="entry name" value="beta-N-acetylhexosaminidase-like domain"/>
    <property type="match status" value="1"/>
</dbReference>
<gene>
    <name evidence="10" type="ORF">QWJ08_02630</name>
</gene>
<organism evidence="10 11">
    <name type="scientific">Vibrio agarivorans</name>
    <dbReference type="NCBI Taxonomy" id="153622"/>
    <lineage>
        <taxon>Bacteria</taxon>
        <taxon>Pseudomonadati</taxon>
        <taxon>Pseudomonadota</taxon>
        <taxon>Gammaproteobacteria</taxon>
        <taxon>Vibrionales</taxon>
        <taxon>Vibrionaceae</taxon>
        <taxon>Vibrio</taxon>
    </lineage>
</organism>
<accession>A0ABT7XWZ0</accession>
<dbReference type="Proteomes" id="UP001169719">
    <property type="component" value="Unassembled WGS sequence"/>
</dbReference>
<evidence type="ECO:0000256" key="3">
    <source>
        <dbReference type="ARBA" id="ARBA00012663"/>
    </source>
</evidence>
<evidence type="ECO:0000256" key="7">
    <source>
        <dbReference type="ARBA" id="ARBA00033000"/>
    </source>
</evidence>
<reference evidence="10" key="1">
    <citation type="submission" date="2024-05" db="EMBL/GenBank/DDBJ databases">
        <title>Genome Sequences of Four Agar- Degrading Marine Bacteria.</title>
        <authorList>
            <person name="Phillips E.K."/>
            <person name="Shaffer J.C."/>
            <person name="Henson M.W."/>
            <person name="Temperton B."/>
            <person name="Thrash C.J."/>
            <person name="Martin M.O."/>
        </authorList>
    </citation>
    <scope>NUCLEOTIDE SEQUENCE</scope>
    <source>
        <strain evidence="10">EKP203</strain>
    </source>
</reference>
<dbReference type="InterPro" id="IPR029018">
    <property type="entry name" value="Hex-like_dom2"/>
</dbReference>
<dbReference type="InterPro" id="IPR017853">
    <property type="entry name" value="GH"/>
</dbReference>